<dbReference type="Proteomes" id="UP000191672">
    <property type="component" value="Unassembled WGS sequence"/>
</dbReference>
<evidence type="ECO:0000313" key="2">
    <source>
        <dbReference type="Proteomes" id="UP000191672"/>
    </source>
</evidence>
<evidence type="ECO:0000313" key="1">
    <source>
        <dbReference type="EMBL" id="OQD84774.1"/>
    </source>
</evidence>
<sequence length="79" mass="8687">MEKSDATTISPGKVMKPAVAANAKSLDVATQYELGDTTGFYTKLLLTSSYPKIRIRTGDYRQLQIEQSRFLISASSRGL</sequence>
<proteinExistence type="predicted"/>
<keyword evidence="2" id="KW-1185">Reference proteome</keyword>
<organism evidence="1 2">
    <name type="scientific">Penicillium antarcticum</name>
    <dbReference type="NCBI Taxonomy" id="416450"/>
    <lineage>
        <taxon>Eukaryota</taxon>
        <taxon>Fungi</taxon>
        <taxon>Dikarya</taxon>
        <taxon>Ascomycota</taxon>
        <taxon>Pezizomycotina</taxon>
        <taxon>Eurotiomycetes</taxon>
        <taxon>Eurotiomycetidae</taxon>
        <taxon>Eurotiales</taxon>
        <taxon>Aspergillaceae</taxon>
        <taxon>Penicillium</taxon>
    </lineage>
</organism>
<dbReference type="AlphaFoldDB" id="A0A1V6Q6B7"/>
<gene>
    <name evidence="1" type="ORF">PENANT_c012G07089</name>
</gene>
<dbReference type="EMBL" id="MDYN01000012">
    <property type="protein sequence ID" value="OQD84774.1"/>
    <property type="molecule type" value="Genomic_DNA"/>
</dbReference>
<name>A0A1V6Q6B7_9EURO</name>
<comment type="caution">
    <text evidence="1">The sequence shown here is derived from an EMBL/GenBank/DDBJ whole genome shotgun (WGS) entry which is preliminary data.</text>
</comment>
<accession>A0A1V6Q6B7</accession>
<reference evidence="2" key="1">
    <citation type="journal article" date="2017" name="Nat. Microbiol.">
        <title>Global analysis of biosynthetic gene clusters reveals vast potential of secondary metabolite production in Penicillium species.</title>
        <authorList>
            <person name="Nielsen J.C."/>
            <person name="Grijseels S."/>
            <person name="Prigent S."/>
            <person name="Ji B."/>
            <person name="Dainat J."/>
            <person name="Nielsen K.F."/>
            <person name="Frisvad J.C."/>
            <person name="Workman M."/>
            <person name="Nielsen J."/>
        </authorList>
    </citation>
    <scope>NUCLEOTIDE SEQUENCE [LARGE SCALE GENOMIC DNA]</scope>
    <source>
        <strain evidence="2">IBT 31811</strain>
    </source>
</reference>
<protein>
    <submittedName>
        <fullName evidence="1">Uncharacterized protein</fullName>
    </submittedName>
</protein>